<keyword evidence="1" id="KW-1133">Transmembrane helix</keyword>
<feature type="domain" description="AB hydrolase-1" evidence="2">
    <location>
        <begin position="65"/>
        <end position="305"/>
    </location>
</feature>
<protein>
    <submittedName>
        <fullName evidence="3">Pimeloyl-ACP methyl ester carboxylesterase</fullName>
    </submittedName>
</protein>
<dbReference type="InterPro" id="IPR000073">
    <property type="entry name" value="AB_hydrolase_1"/>
</dbReference>
<evidence type="ECO:0000256" key="1">
    <source>
        <dbReference type="SAM" id="Phobius"/>
    </source>
</evidence>
<accession>A0ABU0MEH8</accession>
<dbReference type="RefSeq" id="WP_209978775.1">
    <property type="nucleotide sequence ID" value="NZ_JAGINO010000002.1"/>
</dbReference>
<dbReference type="InterPro" id="IPR029058">
    <property type="entry name" value="AB_hydrolase_fold"/>
</dbReference>
<organism evidence="3 4">
    <name type="scientific">Azospirillum picis</name>
    <dbReference type="NCBI Taxonomy" id="488438"/>
    <lineage>
        <taxon>Bacteria</taxon>
        <taxon>Pseudomonadati</taxon>
        <taxon>Pseudomonadota</taxon>
        <taxon>Alphaproteobacteria</taxon>
        <taxon>Rhodospirillales</taxon>
        <taxon>Azospirillaceae</taxon>
        <taxon>Azospirillum</taxon>
    </lineage>
</organism>
<evidence type="ECO:0000313" key="4">
    <source>
        <dbReference type="Proteomes" id="UP001244552"/>
    </source>
</evidence>
<keyword evidence="1" id="KW-0812">Transmembrane</keyword>
<dbReference type="InterPro" id="IPR050266">
    <property type="entry name" value="AB_hydrolase_sf"/>
</dbReference>
<evidence type="ECO:0000313" key="3">
    <source>
        <dbReference type="EMBL" id="MDQ0531840.1"/>
    </source>
</evidence>
<dbReference type="PRINTS" id="PR00111">
    <property type="entry name" value="ABHYDROLASE"/>
</dbReference>
<dbReference type="Proteomes" id="UP001244552">
    <property type="component" value="Unassembled WGS sequence"/>
</dbReference>
<name>A0ABU0MEH8_9PROT</name>
<comment type="caution">
    <text evidence="3">The sequence shown here is derived from an EMBL/GenBank/DDBJ whole genome shotgun (WGS) entry which is preliminary data.</text>
</comment>
<keyword evidence="4" id="KW-1185">Reference proteome</keyword>
<dbReference type="SUPFAM" id="SSF53474">
    <property type="entry name" value="alpha/beta-Hydrolases"/>
    <property type="match status" value="1"/>
</dbReference>
<keyword evidence="1" id="KW-0472">Membrane</keyword>
<dbReference type="PANTHER" id="PTHR43798">
    <property type="entry name" value="MONOACYLGLYCEROL LIPASE"/>
    <property type="match status" value="1"/>
</dbReference>
<sequence>MASQLTEYRGSGLAGGMGIAALALGGLALANALIAKRDERRYPPRGRFVTVDGVRLHYLEAGSGPPVVVLHGNVSAADDALASGIFDRLAQNHRVVAFDRPGMGHSERPRGPDWTPEDQARLLAHAFAMLGIDRPVVIGHSYGTLVALALALDHPDAADGLVLMAGYYFPTKRLDALLAAPAAVPVVGDLLRHTVSPPFAKVMMPAVLKTLFAPRPVPDDLEETFPAALTTRPGQLRANAQDGVTLVPAAERMQHRYAGLRLPVAIIAGLEDRVVEQREQSGRLHRVIPHSTLHWVPDAGHMVHYAAPGLVVRSVDQLAAERAPAGS</sequence>
<dbReference type="EMBL" id="JAUSVU010000002">
    <property type="protein sequence ID" value="MDQ0531840.1"/>
    <property type="molecule type" value="Genomic_DNA"/>
</dbReference>
<evidence type="ECO:0000259" key="2">
    <source>
        <dbReference type="Pfam" id="PF00561"/>
    </source>
</evidence>
<reference evidence="3 4" key="1">
    <citation type="submission" date="2023-07" db="EMBL/GenBank/DDBJ databases">
        <title>Genomic Encyclopedia of Type Strains, Phase IV (KMG-IV): sequencing the most valuable type-strain genomes for metagenomic binning, comparative biology and taxonomic classification.</title>
        <authorList>
            <person name="Goeker M."/>
        </authorList>
    </citation>
    <scope>NUCLEOTIDE SEQUENCE [LARGE SCALE GENOMIC DNA]</scope>
    <source>
        <strain evidence="3 4">DSM 19922</strain>
    </source>
</reference>
<dbReference type="PANTHER" id="PTHR43798:SF33">
    <property type="entry name" value="HYDROLASE, PUTATIVE (AFU_ORTHOLOGUE AFUA_2G14860)-RELATED"/>
    <property type="match status" value="1"/>
</dbReference>
<feature type="transmembrane region" description="Helical" evidence="1">
    <location>
        <begin position="12"/>
        <end position="35"/>
    </location>
</feature>
<dbReference type="Pfam" id="PF00561">
    <property type="entry name" value="Abhydrolase_1"/>
    <property type="match status" value="1"/>
</dbReference>
<proteinExistence type="predicted"/>
<dbReference type="Gene3D" id="3.40.50.1820">
    <property type="entry name" value="alpha/beta hydrolase"/>
    <property type="match status" value="1"/>
</dbReference>
<gene>
    <name evidence="3" type="ORF">QO018_000676</name>
</gene>